<protein>
    <recommendedName>
        <fullName evidence="1">Reverse transcriptase zinc-binding domain-containing protein</fullName>
    </recommendedName>
</protein>
<dbReference type="Pfam" id="PF13966">
    <property type="entry name" value="zf-RVT"/>
    <property type="match status" value="1"/>
</dbReference>
<keyword evidence="3" id="KW-1185">Reference proteome</keyword>
<dbReference type="PANTHER" id="PTHR33116">
    <property type="entry name" value="REVERSE TRANSCRIPTASE ZINC-BINDING DOMAIN-CONTAINING PROTEIN-RELATED-RELATED"/>
    <property type="match status" value="1"/>
</dbReference>
<accession>A0A9R1W1G8</accession>
<dbReference type="PANTHER" id="PTHR33116:SF79">
    <property type="entry name" value="REVERSE TRANSCRIPTASE DOMAIN, ZINC FINGER, CCHC-TYPE-RELATED"/>
    <property type="match status" value="1"/>
</dbReference>
<sequence>MCNPTKWIRLVPLKVMVFVWHACIDRIPSAVALSRRGISLPSIACQIFISGIDEADHFLVGCPFAKDVLAWIFNRCNLPFQQFDSVGELILYAASLGNCPKKRKILLAIFYGYLWYIWRARSDIVFNKTHISTSKLEDIILSTVFSWIKNRGSFENCNWVN</sequence>
<evidence type="ECO:0000259" key="1">
    <source>
        <dbReference type="Pfam" id="PF13966"/>
    </source>
</evidence>
<dbReference type="Proteomes" id="UP000235145">
    <property type="component" value="Unassembled WGS sequence"/>
</dbReference>
<gene>
    <name evidence="2" type="ORF">LSAT_V11C400197810</name>
</gene>
<comment type="caution">
    <text evidence="2">The sequence shown here is derived from an EMBL/GenBank/DDBJ whole genome shotgun (WGS) entry which is preliminary data.</text>
</comment>
<evidence type="ECO:0000313" key="3">
    <source>
        <dbReference type="Proteomes" id="UP000235145"/>
    </source>
</evidence>
<reference evidence="2 3" key="1">
    <citation type="journal article" date="2017" name="Nat. Commun.">
        <title>Genome assembly with in vitro proximity ligation data and whole-genome triplication in lettuce.</title>
        <authorList>
            <person name="Reyes-Chin-Wo S."/>
            <person name="Wang Z."/>
            <person name="Yang X."/>
            <person name="Kozik A."/>
            <person name="Arikit S."/>
            <person name="Song C."/>
            <person name="Xia L."/>
            <person name="Froenicke L."/>
            <person name="Lavelle D.O."/>
            <person name="Truco M.J."/>
            <person name="Xia R."/>
            <person name="Zhu S."/>
            <person name="Xu C."/>
            <person name="Xu H."/>
            <person name="Xu X."/>
            <person name="Cox K."/>
            <person name="Korf I."/>
            <person name="Meyers B.C."/>
            <person name="Michelmore R.W."/>
        </authorList>
    </citation>
    <scope>NUCLEOTIDE SEQUENCE [LARGE SCALE GENOMIC DNA]</scope>
    <source>
        <strain evidence="3">cv. Salinas</strain>
        <tissue evidence="2">Seedlings</tissue>
    </source>
</reference>
<organism evidence="2 3">
    <name type="scientific">Lactuca sativa</name>
    <name type="common">Garden lettuce</name>
    <dbReference type="NCBI Taxonomy" id="4236"/>
    <lineage>
        <taxon>Eukaryota</taxon>
        <taxon>Viridiplantae</taxon>
        <taxon>Streptophyta</taxon>
        <taxon>Embryophyta</taxon>
        <taxon>Tracheophyta</taxon>
        <taxon>Spermatophyta</taxon>
        <taxon>Magnoliopsida</taxon>
        <taxon>eudicotyledons</taxon>
        <taxon>Gunneridae</taxon>
        <taxon>Pentapetalae</taxon>
        <taxon>asterids</taxon>
        <taxon>campanulids</taxon>
        <taxon>Asterales</taxon>
        <taxon>Asteraceae</taxon>
        <taxon>Cichorioideae</taxon>
        <taxon>Cichorieae</taxon>
        <taxon>Lactucinae</taxon>
        <taxon>Lactuca</taxon>
    </lineage>
</organism>
<dbReference type="InterPro" id="IPR026960">
    <property type="entry name" value="RVT-Znf"/>
</dbReference>
<dbReference type="EMBL" id="NBSK02000004">
    <property type="protein sequence ID" value="KAJ0214496.1"/>
    <property type="molecule type" value="Genomic_DNA"/>
</dbReference>
<proteinExistence type="predicted"/>
<evidence type="ECO:0000313" key="2">
    <source>
        <dbReference type="EMBL" id="KAJ0214496.1"/>
    </source>
</evidence>
<feature type="domain" description="Reverse transcriptase zinc-binding" evidence="1">
    <location>
        <begin position="7"/>
        <end position="68"/>
    </location>
</feature>
<dbReference type="AlphaFoldDB" id="A0A9R1W1G8"/>
<name>A0A9R1W1G8_LACSA</name>